<protein>
    <submittedName>
        <fullName evidence="1">Uncharacterized protein</fullName>
    </submittedName>
</protein>
<comment type="caution">
    <text evidence="1">The sequence shown here is derived from an EMBL/GenBank/DDBJ whole genome shotgun (WGS) entry which is preliminary data.</text>
</comment>
<keyword evidence="2" id="KW-1185">Reference proteome</keyword>
<dbReference type="EMBL" id="JBHLWV010000006">
    <property type="protein sequence ID" value="MFC0313594.1"/>
    <property type="molecule type" value="Genomic_DNA"/>
</dbReference>
<dbReference type="RefSeq" id="WP_382360063.1">
    <property type="nucleotide sequence ID" value="NZ_JBHLWV010000006.1"/>
</dbReference>
<dbReference type="Proteomes" id="UP001589783">
    <property type="component" value="Unassembled WGS sequence"/>
</dbReference>
<sequence>MGAKHGRVLPLVGNTRPYMYDVAIVGTDSRIYADRLTDILCVLIGEEYQQNVEALNALGVFETTDIGSEPGLGDILPMELATSADEPADTGPSLAQSQAYQQAQSLLYDLGLLRTAFAENLRVDLQAAINADAVADGSWLELTDAEREELVLSATRGGGFPIGIPGEIAVWDETADPPAMVPVVRPEWRSAIRLVINTGNYLPWTPAPFIESLRTAVDTEGITFEYPTSENVVLLDVNTEEEFIESLIAINYLTMATRPSSQPDPAFQKFVDDPIVYPYLRRNQRAEDAADANP</sequence>
<gene>
    <name evidence="1" type="ORF">ACFFJD_01840</name>
</gene>
<proteinExistence type="predicted"/>
<accession>A0ABV6H3Z1</accession>
<name>A0ABV6H3Z1_9ACTN</name>
<evidence type="ECO:0000313" key="2">
    <source>
        <dbReference type="Proteomes" id="UP001589783"/>
    </source>
</evidence>
<reference evidence="1 2" key="1">
    <citation type="submission" date="2024-09" db="EMBL/GenBank/DDBJ databases">
        <authorList>
            <person name="Sun Q."/>
            <person name="Mori K."/>
        </authorList>
    </citation>
    <scope>NUCLEOTIDE SEQUENCE [LARGE SCALE GENOMIC DNA]</scope>
    <source>
        <strain evidence="1 2">CCM 7957</strain>
    </source>
</reference>
<organism evidence="1 2">
    <name type="scientific">Gordonia phosphorivorans</name>
    <dbReference type="NCBI Taxonomy" id="1056982"/>
    <lineage>
        <taxon>Bacteria</taxon>
        <taxon>Bacillati</taxon>
        <taxon>Actinomycetota</taxon>
        <taxon>Actinomycetes</taxon>
        <taxon>Mycobacteriales</taxon>
        <taxon>Gordoniaceae</taxon>
        <taxon>Gordonia</taxon>
    </lineage>
</organism>
<evidence type="ECO:0000313" key="1">
    <source>
        <dbReference type="EMBL" id="MFC0313594.1"/>
    </source>
</evidence>